<evidence type="ECO:0000256" key="1">
    <source>
        <dbReference type="SAM" id="Phobius"/>
    </source>
</evidence>
<dbReference type="AlphaFoldDB" id="A0A3B0MYM0"/>
<dbReference type="EMBL" id="UIVS01000004">
    <property type="protein sequence ID" value="SVP95307.1"/>
    <property type="molecule type" value="Genomic_DNA"/>
</dbReference>
<organism evidence="3">
    <name type="scientific">Theileria annulata</name>
    <dbReference type="NCBI Taxonomy" id="5874"/>
    <lineage>
        <taxon>Eukaryota</taxon>
        <taxon>Sar</taxon>
        <taxon>Alveolata</taxon>
        <taxon>Apicomplexa</taxon>
        <taxon>Aconoidasida</taxon>
        <taxon>Piroplasmida</taxon>
        <taxon>Theileriidae</taxon>
        <taxon>Theileria</taxon>
    </lineage>
</organism>
<dbReference type="EMBL" id="UIVT01000004">
    <property type="protein sequence ID" value="SVP94482.1"/>
    <property type="molecule type" value="Genomic_DNA"/>
</dbReference>
<keyword evidence="1" id="KW-1133">Transmembrane helix</keyword>
<evidence type="ECO:0000313" key="4">
    <source>
        <dbReference type="EMBL" id="SVP95307.1"/>
    </source>
</evidence>
<feature type="domain" description="Rab-GAP TBC" evidence="2">
    <location>
        <begin position="127"/>
        <end position="245"/>
    </location>
</feature>
<name>A0A3B0MYM0_THEAN</name>
<dbReference type="InterPro" id="IPR000195">
    <property type="entry name" value="Rab-GAP-TBC_dom"/>
</dbReference>
<feature type="transmembrane region" description="Helical" evidence="1">
    <location>
        <begin position="228"/>
        <end position="255"/>
    </location>
</feature>
<keyword evidence="1" id="KW-0812">Transmembrane</keyword>
<keyword evidence="1" id="KW-0472">Membrane</keyword>
<accession>A0A3B0MYM0</accession>
<sequence>MEMKKCRKKSKRKRSKLNLTFQKITNDIQKVFLSTFKDKLGNFSFSNCDCGCSRTLKSIQSTLTKNYFTNKDRWIRYSGVSLKRISELSDISEIILTNGCNENTLNSLDLHLVKSDISRQPWVGNTKLRDLAEKSIYLFCIYNNVAYWQGIHDIAAALAHLDPTPTVAELAGLLEQLIKTYASILFLPTNEEINKRADGLSRVWMLLFKYFFPKFVHRFEMVCDSPFCIGWFVTLGFYRFGCAYISLAYTFLLFISNCEPLSAFIFRELAYVATRGYINFLIKNAVSVDFSNSVIFNNYSSSNLIVSTILNSNKIYLDPEEFINVSRNMYDSIGEREIELAEFPLLYILNASNILSTSAPNPLTVDPSKPYLEVLGYDVFGSNNHYNTITSQVNPTQYYYDQPISRKSSIEPSYLGMKSIKRRRNRTFKRCRVDYGTISECVNSELLYCYLESLSKMSNLYRHSSAKINENYVKLNDFEVGSILNPSLFYNIIDSRSQYLTTGIPLSKIFGEYRTNFMKKVSVDDEAESSFLDTNFTLWIVLTDEGYETTEEQYSWNSLRNGVEIMENLVRNSITCVSILSGGYKGILKALNSPVPQIPSLLSRLSARMLSPWDTQTSPITGPSRTTVTKLASPSISATKNLLNLASSVVNSALDIENRIVQGISEVKLFNRFIHSAKTVPEYESASINKEFQKIEISKSASHIDFEGVPSYYNRINIVNPLISCCLYSIKLTTPDGLTVTIRSNGTLKLNGKLLHKSKYSNSVIDKNVNALISISTILTVNCVDRIMDTEPLAYDSYKSNTSISPFFKIMRERFLSKFMVLFTQSTEFTYYRTPFQFNLSPKSFSRLEFLSNVAGLVSNVRVRGIGKLWRIYLVDRNAILSHLLLQSPRFDLENLMDANVPYLSTSCEQELFTPNDGDFSRTPPDSSFHKFQDFRNIKVFSRTNQYRSASSIDSNQSSNSPRIETRVYVSNGIQIPFKPNSNVFVSRSSLNRRNNSRLN</sequence>
<evidence type="ECO:0000259" key="2">
    <source>
        <dbReference type="Pfam" id="PF00566"/>
    </source>
</evidence>
<gene>
    <name evidence="3" type="ORF">TAT_000346900</name>
    <name evidence="4" type="ORF">TAV_000346700</name>
</gene>
<reference evidence="3" key="1">
    <citation type="submission" date="2018-07" db="EMBL/GenBank/DDBJ databases">
        <authorList>
            <person name="Quirk P.G."/>
            <person name="Krulwich T.A."/>
        </authorList>
    </citation>
    <scope>NUCLEOTIDE SEQUENCE</scope>
    <source>
        <strain evidence="3">Anand</strain>
    </source>
</reference>
<evidence type="ECO:0000313" key="3">
    <source>
        <dbReference type="EMBL" id="SVP94482.1"/>
    </source>
</evidence>
<proteinExistence type="predicted"/>
<dbReference type="Pfam" id="PF00566">
    <property type="entry name" value="RabGAP-TBC"/>
    <property type="match status" value="1"/>
</dbReference>
<protein>
    <submittedName>
        <fullName evidence="3">Rab-GTPase-TBC domain containing protein, putative</fullName>
    </submittedName>
</protein>
<dbReference type="VEuPathDB" id="PiroplasmaDB:TA08920"/>